<dbReference type="InterPro" id="IPR050595">
    <property type="entry name" value="Bact_response_regulator"/>
</dbReference>
<sequence length="184" mass="21129">MSDSHQPSVLLVEDEERVARTYELRLGSEYDVTTALGGTEALALVDDSFDVVLLDRRMPDVSGDEVLAEIRRRSLDCRVVMVTAVDPDFDITEMNFDGYVVKPVGKEDLREAIERALTISEYNDQIQKLSSLKLRRNVLEVEMADHELQDHHRYQDLNKKIEALEEEVEEVEKTIDLNEVDLHL</sequence>
<dbReference type="InterPro" id="IPR001789">
    <property type="entry name" value="Sig_transdc_resp-reg_receiver"/>
</dbReference>
<keyword evidence="3" id="KW-0175">Coiled coil</keyword>
<gene>
    <name evidence="5" type="ORF">ACFQJ7_05235</name>
</gene>
<keyword evidence="1 2" id="KW-0597">Phosphoprotein</keyword>
<dbReference type="InterPro" id="IPR013971">
    <property type="entry name" value="HalX_domain"/>
</dbReference>
<dbReference type="SUPFAM" id="SSF52172">
    <property type="entry name" value="CheY-like"/>
    <property type="match status" value="1"/>
</dbReference>
<comment type="caution">
    <text evidence="5">The sequence shown here is derived from an EMBL/GenBank/DDBJ whole genome shotgun (WGS) entry which is preliminary data.</text>
</comment>
<protein>
    <submittedName>
        <fullName evidence="5">Response regulator</fullName>
    </submittedName>
</protein>
<feature type="domain" description="Response regulatory" evidence="4">
    <location>
        <begin position="8"/>
        <end position="117"/>
    </location>
</feature>
<dbReference type="Gene3D" id="3.40.50.2300">
    <property type="match status" value="1"/>
</dbReference>
<evidence type="ECO:0000313" key="6">
    <source>
        <dbReference type="Proteomes" id="UP001596414"/>
    </source>
</evidence>
<accession>A0ABD5X6B5</accession>
<evidence type="ECO:0000256" key="2">
    <source>
        <dbReference type="PROSITE-ProRule" id="PRU00169"/>
    </source>
</evidence>
<evidence type="ECO:0000256" key="1">
    <source>
        <dbReference type="ARBA" id="ARBA00022553"/>
    </source>
</evidence>
<dbReference type="EMBL" id="JBHSZQ010000004">
    <property type="protein sequence ID" value="MFC7125443.1"/>
    <property type="molecule type" value="Genomic_DNA"/>
</dbReference>
<dbReference type="PROSITE" id="PS50110">
    <property type="entry name" value="RESPONSE_REGULATORY"/>
    <property type="match status" value="1"/>
</dbReference>
<organism evidence="5 6">
    <name type="scientific">Halovenus rubra</name>
    <dbReference type="NCBI Taxonomy" id="869890"/>
    <lineage>
        <taxon>Archaea</taxon>
        <taxon>Methanobacteriati</taxon>
        <taxon>Methanobacteriota</taxon>
        <taxon>Stenosarchaea group</taxon>
        <taxon>Halobacteria</taxon>
        <taxon>Halobacteriales</taxon>
        <taxon>Haloarculaceae</taxon>
        <taxon>Halovenus</taxon>
    </lineage>
</organism>
<dbReference type="RefSeq" id="WP_267636439.1">
    <property type="nucleotide sequence ID" value="NZ_JAODIY010000004.1"/>
</dbReference>
<evidence type="ECO:0000256" key="3">
    <source>
        <dbReference type="SAM" id="Coils"/>
    </source>
</evidence>
<dbReference type="Proteomes" id="UP001596414">
    <property type="component" value="Unassembled WGS sequence"/>
</dbReference>
<dbReference type="PANTHER" id="PTHR44591">
    <property type="entry name" value="STRESS RESPONSE REGULATOR PROTEIN 1"/>
    <property type="match status" value="1"/>
</dbReference>
<dbReference type="SMART" id="SM00448">
    <property type="entry name" value="REC"/>
    <property type="match status" value="1"/>
</dbReference>
<dbReference type="AlphaFoldDB" id="A0ABD5X6B5"/>
<name>A0ABD5X6B5_9EURY</name>
<evidence type="ECO:0000259" key="4">
    <source>
        <dbReference type="PROSITE" id="PS50110"/>
    </source>
</evidence>
<feature type="coiled-coil region" evidence="3">
    <location>
        <begin position="129"/>
        <end position="181"/>
    </location>
</feature>
<dbReference type="PANTHER" id="PTHR44591:SF3">
    <property type="entry name" value="RESPONSE REGULATORY DOMAIN-CONTAINING PROTEIN"/>
    <property type="match status" value="1"/>
</dbReference>
<evidence type="ECO:0000313" key="5">
    <source>
        <dbReference type="EMBL" id="MFC7125443.1"/>
    </source>
</evidence>
<dbReference type="Pfam" id="PF08663">
    <property type="entry name" value="HalX"/>
    <property type="match status" value="1"/>
</dbReference>
<proteinExistence type="predicted"/>
<reference evidence="5 6" key="1">
    <citation type="journal article" date="2014" name="Int. J. Syst. Evol. Microbiol.">
        <title>Complete genome sequence of Corynebacterium casei LMG S-19264T (=DSM 44701T), isolated from a smear-ripened cheese.</title>
        <authorList>
            <consortium name="US DOE Joint Genome Institute (JGI-PGF)"/>
            <person name="Walter F."/>
            <person name="Albersmeier A."/>
            <person name="Kalinowski J."/>
            <person name="Ruckert C."/>
        </authorList>
    </citation>
    <scope>NUCLEOTIDE SEQUENCE [LARGE SCALE GENOMIC DNA]</scope>
    <source>
        <strain evidence="5 6">CGMCC 4.7215</strain>
    </source>
</reference>
<dbReference type="Pfam" id="PF00072">
    <property type="entry name" value="Response_reg"/>
    <property type="match status" value="1"/>
</dbReference>
<dbReference type="InterPro" id="IPR011006">
    <property type="entry name" value="CheY-like_superfamily"/>
</dbReference>
<feature type="modified residue" description="4-aspartylphosphate" evidence="2">
    <location>
        <position position="55"/>
    </location>
</feature>